<protein>
    <submittedName>
        <fullName evidence="1">Uncharacterized protein</fullName>
    </submittedName>
</protein>
<reference evidence="1" key="1">
    <citation type="journal article" date="2019" name="MBio">
        <title>Virus Genomes from Deep Sea Sediments Expand the Ocean Megavirome and Support Independent Origins of Viral Gigantism.</title>
        <authorList>
            <person name="Backstrom D."/>
            <person name="Yutin N."/>
            <person name="Jorgensen S.L."/>
            <person name="Dharamshi J."/>
            <person name="Homa F."/>
            <person name="Zaremba-Niedwiedzka K."/>
            <person name="Spang A."/>
            <person name="Wolf Y.I."/>
            <person name="Koonin E.V."/>
            <person name="Ettema T.J."/>
        </authorList>
    </citation>
    <scope>NUCLEOTIDE SEQUENCE</scope>
</reference>
<evidence type="ECO:0000313" key="1">
    <source>
        <dbReference type="EMBL" id="QBK86472.1"/>
    </source>
</evidence>
<proteinExistence type="predicted"/>
<gene>
    <name evidence="1" type="ORF">LCMAC102_02670</name>
</gene>
<name>A0A481YTG5_9VIRU</name>
<dbReference type="EMBL" id="MK500334">
    <property type="protein sequence ID" value="QBK86472.1"/>
    <property type="molecule type" value="Genomic_DNA"/>
</dbReference>
<accession>A0A481YTG5</accession>
<organism evidence="1">
    <name type="scientific">Marseillevirus LCMAC102</name>
    <dbReference type="NCBI Taxonomy" id="2506603"/>
    <lineage>
        <taxon>Viruses</taxon>
        <taxon>Varidnaviria</taxon>
        <taxon>Bamfordvirae</taxon>
        <taxon>Nucleocytoviricota</taxon>
        <taxon>Megaviricetes</taxon>
        <taxon>Pimascovirales</taxon>
        <taxon>Pimascovirales incertae sedis</taxon>
        <taxon>Marseilleviridae</taxon>
    </lineage>
</organism>
<sequence length="222" mass="25748">MNIHFLDILAEALVILKNDGCQLFGFTHAGENLPIRSYCVRPLEILSPGGHYKAVSIKNIYNHTKGWFVLINFAQQLSMGYIPTPLYGGNLLFDEEKIKKPIKKIKKIINQTTDRDLLEKLMHKLWLELVSQSMQTIFDDYWESYCEPIAELSKSYSFEGLKRTLMRYLEYLPITLENVDFILRKPSLKFLCMNIVVQGNLPTGNLPSDLIEHLQSIYRGFR</sequence>